<evidence type="ECO:0008006" key="4">
    <source>
        <dbReference type="Google" id="ProtNLM"/>
    </source>
</evidence>
<feature type="transmembrane region" description="Helical" evidence="1">
    <location>
        <begin position="40"/>
        <end position="62"/>
    </location>
</feature>
<protein>
    <recommendedName>
        <fullName evidence="4">DoxX-like family protein</fullName>
    </recommendedName>
</protein>
<feature type="transmembrane region" description="Helical" evidence="1">
    <location>
        <begin position="7"/>
        <end position="25"/>
    </location>
</feature>
<evidence type="ECO:0000313" key="2">
    <source>
        <dbReference type="EMBL" id="SHH16715.1"/>
    </source>
</evidence>
<name>A0A1M5QRG0_9BRAD</name>
<accession>A0A1M5QRG0</accession>
<dbReference type="RefSeq" id="WP_079569112.1">
    <property type="nucleotide sequence ID" value="NZ_LT670818.1"/>
</dbReference>
<keyword evidence="1" id="KW-0812">Transmembrane</keyword>
<sequence>MNLQRLLIINAVAMLAAGVVLFLWPELVPGVAGIELPRSAFFLSYLLGASELALATLCFFAVKLSDAAALRAIVITCIVFHASSGVAGVCAVVQGAAIAVWWNVALRGVMVILFVHYGLRRSTL</sequence>
<feature type="transmembrane region" description="Helical" evidence="1">
    <location>
        <begin position="69"/>
        <end position="94"/>
    </location>
</feature>
<reference evidence="2 3" key="1">
    <citation type="submission" date="2016-11" db="EMBL/GenBank/DDBJ databases">
        <authorList>
            <person name="Jaros S."/>
            <person name="Januszkiewicz K."/>
            <person name="Wedrychowicz H."/>
        </authorList>
    </citation>
    <scope>NUCLEOTIDE SEQUENCE [LARGE SCALE GENOMIC DNA]</scope>
    <source>
        <strain evidence="2 3">GAS242</strain>
    </source>
</reference>
<feature type="transmembrane region" description="Helical" evidence="1">
    <location>
        <begin position="100"/>
        <end position="119"/>
    </location>
</feature>
<dbReference type="Proteomes" id="UP000190675">
    <property type="component" value="Chromosome I"/>
</dbReference>
<dbReference type="AlphaFoldDB" id="A0A1M5QRG0"/>
<keyword evidence="1" id="KW-0472">Membrane</keyword>
<proteinExistence type="predicted"/>
<dbReference type="EMBL" id="LT670818">
    <property type="protein sequence ID" value="SHH16715.1"/>
    <property type="molecule type" value="Genomic_DNA"/>
</dbReference>
<evidence type="ECO:0000313" key="3">
    <source>
        <dbReference type="Proteomes" id="UP000190675"/>
    </source>
</evidence>
<keyword evidence="1" id="KW-1133">Transmembrane helix</keyword>
<gene>
    <name evidence="2" type="ORF">SAMN05444169_6111</name>
</gene>
<evidence type="ECO:0000256" key="1">
    <source>
        <dbReference type="SAM" id="Phobius"/>
    </source>
</evidence>
<organism evidence="2 3">
    <name type="scientific">Bradyrhizobium erythrophlei</name>
    <dbReference type="NCBI Taxonomy" id="1437360"/>
    <lineage>
        <taxon>Bacteria</taxon>
        <taxon>Pseudomonadati</taxon>
        <taxon>Pseudomonadota</taxon>
        <taxon>Alphaproteobacteria</taxon>
        <taxon>Hyphomicrobiales</taxon>
        <taxon>Nitrobacteraceae</taxon>
        <taxon>Bradyrhizobium</taxon>
    </lineage>
</organism>